<keyword evidence="3" id="KW-0238">DNA-binding</keyword>
<feature type="region of interest" description="Disordered" evidence="6">
    <location>
        <begin position="231"/>
        <end position="287"/>
    </location>
</feature>
<keyword evidence="5" id="KW-0539">Nucleus</keyword>
<dbReference type="InterPro" id="IPR015300">
    <property type="entry name" value="DNA-bd_pseudobarrel_sf"/>
</dbReference>
<evidence type="ECO:0000256" key="4">
    <source>
        <dbReference type="ARBA" id="ARBA00023163"/>
    </source>
</evidence>
<keyword evidence="4" id="KW-0804">Transcription</keyword>
<dbReference type="EMBL" id="DF973869">
    <property type="protein sequence ID" value="GAU41549.1"/>
    <property type="molecule type" value="Genomic_DNA"/>
</dbReference>
<sequence length="397" mass="45708">MKSNRTRESGVRFPPNTASNKEAPTGKWSSSDPHILSVHCPKWLLLLVTETNLVVTFHVGSKLKLTLTSDGRVVARRNGFMKPTTVILYFEGVDNRFSMFPAMYEGGSSVVRPPPSIPAKSSRSWSDHPTPYFKTVISPDEERIHICPYFLNNFESIIDFKWPVTIVYRNNQEGLANWKHSKGTWYLIAGYVVAKIFGFKKPTTVYLDFQFKNNLFIMSREKPKSIVNRVADKRPINVSSDSEDESDDEHSNESENDSDEDEDMDEVVDQDEAESDEAEDMDQVNDESAEEDIFEFNVKVTQSLAYKKQVLHFPTKTSKFALLDNQKQIYLRDVDTMSLTDCTIITSNRSENEKYLREGWYTFVRQKHLRPGDVLHCTVEDPPQYMNVKVICAVRRR</sequence>
<feature type="compositionally biased region" description="Basic and acidic residues" evidence="6">
    <location>
        <begin position="1"/>
        <end position="10"/>
    </location>
</feature>
<evidence type="ECO:0000256" key="2">
    <source>
        <dbReference type="ARBA" id="ARBA00023015"/>
    </source>
</evidence>
<evidence type="ECO:0000256" key="3">
    <source>
        <dbReference type="ARBA" id="ARBA00023125"/>
    </source>
</evidence>
<accession>A0A2Z6PB34</accession>
<proteinExistence type="predicted"/>
<gene>
    <name evidence="7" type="ORF">TSUD_140810</name>
</gene>
<reference evidence="8" key="1">
    <citation type="journal article" date="2017" name="Front. Plant Sci.">
        <title>Climate Clever Clovers: New Paradigm to Reduce the Environmental Footprint of Ruminants by Breeding Low Methanogenic Forages Utilizing Haplotype Variation.</title>
        <authorList>
            <person name="Kaur P."/>
            <person name="Appels R."/>
            <person name="Bayer P.E."/>
            <person name="Keeble-Gagnere G."/>
            <person name="Wang J."/>
            <person name="Hirakawa H."/>
            <person name="Shirasawa K."/>
            <person name="Vercoe P."/>
            <person name="Stefanova K."/>
            <person name="Durmic Z."/>
            <person name="Nichols P."/>
            <person name="Revell C."/>
            <person name="Isobe S.N."/>
            <person name="Edwards D."/>
            <person name="Erskine W."/>
        </authorList>
    </citation>
    <scope>NUCLEOTIDE SEQUENCE [LARGE SCALE GENOMIC DNA]</scope>
    <source>
        <strain evidence="8">cv. Daliak</strain>
    </source>
</reference>
<dbReference type="GO" id="GO:0005634">
    <property type="term" value="C:nucleus"/>
    <property type="evidence" value="ECO:0007669"/>
    <property type="project" value="UniProtKB-SubCell"/>
</dbReference>
<dbReference type="SUPFAM" id="SSF101936">
    <property type="entry name" value="DNA-binding pseudobarrel domain"/>
    <property type="match status" value="1"/>
</dbReference>
<feature type="region of interest" description="Disordered" evidence="6">
    <location>
        <begin position="1"/>
        <end position="31"/>
    </location>
</feature>
<dbReference type="GO" id="GO:0003677">
    <property type="term" value="F:DNA binding"/>
    <property type="evidence" value="ECO:0007669"/>
    <property type="project" value="UniProtKB-KW"/>
</dbReference>
<dbReference type="AlphaFoldDB" id="A0A2Z6PB34"/>
<keyword evidence="2" id="KW-0805">Transcription regulation</keyword>
<dbReference type="Gene3D" id="2.40.330.10">
    <property type="entry name" value="DNA-binding pseudobarrel domain"/>
    <property type="match status" value="1"/>
</dbReference>
<keyword evidence="8" id="KW-1185">Reference proteome</keyword>
<evidence type="ECO:0000256" key="1">
    <source>
        <dbReference type="ARBA" id="ARBA00004123"/>
    </source>
</evidence>
<dbReference type="Proteomes" id="UP000242715">
    <property type="component" value="Unassembled WGS sequence"/>
</dbReference>
<evidence type="ECO:0000313" key="7">
    <source>
        <dbReference type="EMBL" id="GAU41549.1"/>
    </source>
</evidence>
<protein>
    <recommendedName>
        <fullName evidence="9">TF-B3 domain-containing protein</fullName>
    </recommendedName>
</protein>
<evidence type="ECO:0008006" key="9">
    <source>
        <dbReference type="Google" id="ProtNLM"/>
    </source>
</evidence>
<name>A0A2Z6PB34_TRISU</name>
<evidence type="ECO:0000313" key="8">
    <source>
        <dbReference type="Proteomes" id="UP000242715"/>
    </source>
</evidence>
<evidence type="ECO:0000256" key="6">
    <source>
        <dbReference type="SAM" id="MobiDB-lite"/>
    </source>
</evidence>
<feature type="compositionally biased region" description="Polar residues" evidence="6">
    <location>
        <begin position="16"/>
        <end position="31"/>
    </location>
</feature>
<evidence type="ECO:0000256" key="5">
    <source>
        <dbReference type="ARBA" id="ARBA00023242"/>
    </source>
</evidence>
<feature type="compositionally biased region" description="Acidic residues" evidence="6">
    <location>
        <begin position="241"/>
        <end position="287"/>
    </location>
</feature>
<organism evidence="7 8">
    <name type="scientific">Trifolium subterraneum</name>
    <name type="common">Subterranean clover</name>
    <dbReference type="NCBI Taxonomy" id="3900"/>
    <lineage>
        <taxon>Eukaryota</taxon>
        <taxon>Viridiplantae</taxon>
        <taxon>Streptophyta</taxon>
        <taxon>Embryophyta</taxon>
        <taxon>Tracheophyta</taxon>
        <taxon>Spermatophyta</taxon>
        <taxon>Magnoliopsida</taxon>
        <taxon>eudicotyledons</taxon>
        <taxon>Gunneridae</taxon>
        <taxon>Pentapetalae</taxon>
        <taxon>rosids</taxon>
        <taxon>fabids</taxon>
        <taxon>Fabales</taxon>
        <taxon>Fabaceae</taxon>
        <taxon>Papilionoideae</taxon>
        <taxon>50 kb inversion clade</taxon>
        <taxon>NPAAA clade</taxon>
        <taxon>Hologalegina</taxon>
        <taxon>IRL clade</taxon>
        <taxon>Trifolieae</taxon>
        <taxon>Trifolium</taxon>
    </lineage>
</organism>
<comment type="subcellular location">
    <subcellularLocation>
        <location evidence="1">Nucleus</location>
    </subcellularLocation>
</comment>